<dbReference type="Proteomes" id="UP001056778">
    <property type="component" value="Chromosome 7"/>
</dbReference>
<dbReference type="EMBL" id="CM043021">
    <property type="protein sequence ID" value="KAI4457770.1"/>
    <property type="molecule type" value="Genomic_DNA"/>
</dbReference>
<keyword evidence="2" id="KW-1185">Reference proteome</keyword>
<proteinExistence type="predicted"/>
<evidence type="ECO:0000313" key="1">
    <source>
        <dbReference type="EMBL" id="KAI4457770.1"/>
    </source>
</evidence>
<evidence type="ECO:0000313" key="2">
    <source>
        <dbReference type="Proteomes" id="UP001056778"/>
    </source>
</evidence>
<sequence>MNVSRFIRVLTQINNNEVILSRKRNLFKINRRWIGIQAKVSDDNECLEVKYQKRTDKFPLIWLRDNCTCENCFHKSSQSRIINWKDFDINIKVNSVEAKDESNIEINWNDNHKSVYSWDWLEKRSFSEAAQVKYLNDLYIPTKKLWSKNEFFDVLKSYEHKDIVNEDEALYNWLKDLAIYGVTLIRNAFENEKECQKISERVAFVKKTHYGESFHVVAKEGTNNVAYLSNPLQLHTDLPYYHYQPGVILLHCIVQNKGKGGGNLLTDAFYVAEKLRNENKDAFNVLSSMDVNWLDVGEEDAVPFHKIHREPMIVLDRHGNIRTIRHSIPQRDSYFTVNIEDVKPWYKALKVFVDEIYSNAAHFKTQPGDILAVDNTRLVHGRLGYQDTKDVKRFLVGNYLDWDEIHSKLRVLRKRFAKSSP</sequence>
<accession>A0ACB9ST02</accession>
<protein>
    <submittedName>
        <fullName evidence="1">Gamma-butyrobetaine hydroxylase-related</fullName>
    </submittedName>
</protein>
<comment type="caution">
    <text evidence="1">The sequence shown here is derived from an EMBL/GenBank/DDBJ whole genome shotgun (WGS) entry which is preliminary data.</text>
</comment>
<gene>
    <name evidence="1" type="ORF">MML48_7g00003377</name>
</gene>
<reference evidence="1" key="1">
    <citation type="submission" date="2022-04" db="EMBL/GenBank/DDBJ databases">
        <title>Chromosome-scale genome assembly of Holotrichia oblita Faldermann.</title>
        <authorList>
            <person name="Rongchong L."/>
        </authorList>
    </citation>
    <scope>NUCLEOTIDE SEQUENCE</scope>
    <source>
        <strain evidence="1">81SQS9</strain>
    </source>
</reference>
<organism evidence="1 2">
    <name type="scientific">Holotrichia oblita</name>
    <name type="common">Chafer beetle</name>
    <dbReference type="NCBI Taxonomy" id="644536"/>
    <lineage>
        <taxon>Eukaryota</taxon>
        <taxon>Metazoa</taxon>
        <taxon>Ecdysozoa</taxon>
        <taxon>Arthropoda</taxon>
        <taxon>Hexapoda</taxon>
        <taxon>Insecta</taxon>
        <taxon>Pterygota</taxon>
        <taxon>Neoptera</taxon>
        <taxon>Endopterygota</taxon>
        <taxon>Coleoptera</taxon>
        <taxon>Polyphaga</taxon>
        <taxon>Scarabaeiformia</taxon>
        <taxon>Scarabaeidae</taxon>
        <taxon>Melolonthinae</taxon>
        <taxon>Holotrichia</taxon>
    </lineage>
</organism>
<name>A0ACB9ST02_HOLOL</name>